<dbReference type="eggNOG" id="COG0631">
    <property type="taxonomic scope" value="Bacteria"/>
</dbReference>
<proteinExistence type="predicted"/>
<dbReference type="InterPro" id="IPR015655">
    <property type="entry name" value="PP2C"/>
</dbReference>
<evidence type="ECO:0000259" key="2">
    <source>
        <dbReference type="PROSITE" id="PS51746"/>
    </source>
</evidence>
<dbReference type="Gene3D" id="3.60.40.10">
    <property type="entry name" value="PPM-type phosphatase domain"/>
    <property type="match status" value="1"/>
</dbReference>
<keyword evidence="4" id="KW-1185">Reference proteome</keyword>
<dbReference type="KEGG" id="sfu:Sfum_3435"/>
<dbReference type="SUPFAM" id="SSF81606">
    <property type="entry name" value="PP2C-like"/>
    <property type="match status" value="1"/>
</dbReference>
<feature type="domain" description="PPM-type phosphatase" evidence="2">
    <location>
        <begin position="6"/>
        <end position="253"/>
    </location>
</feature>
<dbReference type="Pfam" id="PF13672">
    <property type="entry name" value="PP2C_2"/>
    <property type="match status" value="1"/>
</dbReference>
<dbReference type="PROSITE" id="PS51746">
    <property type="entry name" value="PPM_2"/>
    <property type="match status" value="1"/>
</dbReference>
<dbReference type="InParanoid" id="A0LNV4"/>
<dbReference type="InterPro" id="IPR036457">
    <property type="entry name" value="PPM-type-like_dom_sf"/>
</dbReference>
<feature type="region of interest" description="Disordered" evidence="1">
    <location>
        <begin position="63"/>
        <end position="83"/>
    </location>
</feature>
<dbReference type="EMBL" id="CP000478">
    <property type="protein sequence ID" value="ABK19106.1"/>
    <property type="molecule type" value="Genomic_DNA"/>
</dbReference>
<dbReference type="InterPro" id="IPR001932">
    <property type="entry name" value="PPM-type_phosphatase-like_dom"/>
</dbReference>
<evidence type="ECO:0000313" key="3">
    <source>
        <dbReference type="EMBL" id="ABK19106.1"/>
    </source>
</evidence>
<organism evidence="3 4">
    <name type="scientific">Syntrophobacter fumaroxidans (strain DSM 10017 / MPOB)</name>
    <dbReference type="NCBI Taxonomy" id="335543"/>
    <lineage>
        <taxon>Bacteria</taxon>
        <taxon>Pseudomonadati</taxon>
        <taxon>Thermodesulfobacteriota</taxon>
        <taxon>Syntrophobacteria</taxon>
        <taxon>Syntrophobacterales</taxon>
        <taxon>Syntrophobacteraceae</taxon>
        <taxon>Syntrophobacter</taxon>
    </lineage>
</organism>
<name>A0LNV4_SYNFM</name>
<dbReference type="PANTHER" id="PTHR47992">
    <property type="entry name" value="PROTEIN PHOSPHATASE"/>
    <property type="match status" value="1"/>
</dbReference>
<dbReference type="GO" id="GO:0004722">
    <property type="term" value="F:protein serine/threonine phosphatase activity"/>
    <property type="evidence" value="ECO:0007669"/>
    <property type="project" value="InterPro"/>
</dbReference>
<dbReference type="SMART" id="SM00331">
    <property type="entry name" value="PP2C_SIG"/>
    <property type="match status" value="1"/>
</dbReference>
<dbReference type="STRING" id="335543.Sfum_3435"/>
<dbReference type="HOGENOM" id="CLU_034545_0_3_7"/>
<accession>A0LNV4</accession>
<gene>
    <name evidence="3" type="ordered locus">Sfum_3435</name>
</gene>
<dbReference type="AlphaFoldDB" id="A0LNV4"/>
<dbReference type="SMART" id="SM00332">
    <property type="entry name" value="PP2Cc"/>
    <property type="match status" value="1"/>
</dbReference>
<dbReference type="CDD" id="cd00143">
    <property type="entry name" value="PP2Cc"/>
    <property type="match status" value="1"/>
</dbReference>
<evidence type="ECO:0000256" key="1">
    <source>
        <dbReference type="SAM" id="MobiDB-lite"/>
    </source>
</evidence>
<evidence type="ECO:0000313" key="4">
    <source>
        <dbReference type="Proteomes" id="UP000001784"/>
    </source>
</evidence>
<dbReference type="RefSeq" id="WP_011700231.1">
    <property type="nucleotide sequence ID" value="NC_008554.1"/>
</dbReference>
<protein>
    <submittedName>
        <fullName evidence="3">Protein serine/threonine phosphatases</fullName>
    </submittedName>
</protein>
<reference evidence="3 4" key="1">
    <citation type="submission" date="2006-10" db="EMBL/GenBank/DDBJ databases">
        <title>Complete sequence of Syntrophobacter fumaroxidans MPOB.</title>
        <authorList>
            <consortium name="US DOE Joint Genome Institute"/>
            <person name="Copeland A."/>
            <person name="Lucas S."/>
            <person name="Lapidus A."/>
            <person name="Barry K."/>
            <person name="Detter J.C."/>
            <person name="Glavina del Rio T."/>
            <person name="Hammon N."/>
            <person name="Israni S."/>
            <person name="Pitluck S."/>
            <person name="Goltsman E.G."/>
            <person name="Martinez M."/>
            <person name="Schmutz J."/>
            <person name="Larimer F."/>
            <person name="Land M."/>
            <person name="Hauser L."/>
            <person name="Kyrpides N."/>
            <person name="Kim E."/>
            <person name="Boone D.R."/>
            <person name="Brockman F."/>
            <person name="Culley D."/>
            <person name="Ferry J."/>
            <person name="Gunsalus R."/>
            <person name="McInerney M.J."/>
            <person name="Morrison M."/>
            <person name="Plugge C."/>
            <person name="Rohlin L."/>
            <person name="Scholten J."/>
            <person name="Sieber J."/>
            <person name="Stams A.J.M."/>
            <person name="Worm P."/>
            <person name="Henstra A.M."/>
            <person name="Richardson P."/>
        </authorList>
    </citation>
    <scope>NUCLEOTIDE SEQUENCE [LARGE SCALE GENOMIC DNA]</scope>
    <source>
        <strain evidence="4">DSM 10017 / MPOB</strain>
    </source>
</reference>
<dbReference type="Proteomes" id="UP000001784">
    <property type="component" value="Chromosome"/>
</dbReference>
<sequence>MMVVEASGLTDKGKERANNEDALLVDDQLQLYVVADGMGGHRAGEVASELVVRSMSGFFRNSGRVARSREREEDGEEVPSDPTLSAEAGRLLAGIRRANRAVYVQALSNDEWRGMGSTVAAVRFTDRGMIAANVGDSPIWLVHGDRIEMLSVAHTVLSEGLVSEREEAGRRFGRILTRAIGVGETVRADICEAQCFAGDVVVIGSDGLSNHVHPDEIMDVVRGDSPASACRLLVDLANRRAGDDNITVIVIKVKNVGRRAGFVSRFATTITAGLRRLVSKA</sequence>